<accession>A0A8J4XXP8</accession>
<dbReference type="EMBL" id="JACEEZ010020343">
    <property type="protein sequence ID" value="KAG0714654.1"/>
    <property type="molecule type" value="Genomic_DNA"/>
</dbReference>
<name>A0A8J4XXP8_CHIOP</name>
<evidence type="ECO:0000313" key="1">
    <source>
        <dbReference type="EMBL" id="KAG0714654.1"/>
    </source>
</evidence>
<dbReference type="Proteomes" id="UP000770661">
    <property type="component" value="Unassembled WGS sequence"/>
</dbReference>
<comment type="caution">
    <text evidence="1">The sequence shown here is derived from an EMBL/GenBank/DDBJ whole genome shotgun (WGS) entry which is preliminary data.</text>
</comment>
<sequence>MVIDIGNDGIFLKSVQGGIGAGALRSPLRTRHLEPDVHSGPQPKSFRPHALVSPSSTLVIPALHLRNFEVVLIRLNYCNGQWMVLPIVYELMPSLLVPSSDMAPGW</sequence>
<protein>
    <submittedName>
        <fullName evidence="1">Uncharacterized protein</fullName>
    </submittedName>
</protein>
<dbReference type="AlphaFoldDB" id="A0A8J4XXP8"/>
<proteinExistence type="predicted"/>
<keyword evidence="2" id="KW-1185">Reference proteome</keyword>
<evidence type="ECO:0000313" key="2">
    <source>
        <dbReference type="Proteomes" id="UP000770661"/>
    </source>
</evidence>
<reference evidence="1" key="1">
    <citation type="submission" date="2020-07" db="EMBL/GenBank/DDBJ databases">
        <title>The High-quality genome of the commercially important snow crab, Chionoecetes opilio.</title>
        <authorList>
            <person name="Jeong J.-H."/>
            <person name="Ryu S."/>
        </authorList>
    </citation>
    <scope>NUCLEOTIDE SEQUENCE</scope>
    <source>
        <strain evidence="1">MADBK_172401_WGS</strain>
        <tissue evidence="1">Digestive gland</tissue>
    </source>
</reference>
<gene>
    <name evidence="1" type="ORF">GWK47_013672</name>
</gene>
<organism evidence="1 2">
    <name type="scientific">Chionoecetes opilio</name>
    <name type="common">Atlantic snow crab</name>
    <name type="synonym">Cancer opilio</name>
    <dbReference type="NCBI Taxonomy" id="41210"/>
    <lineage>
        <taxon>Eukaryota</taxon>
        <taxon>Metazoa</taxon>
        <taxon>Ecdysozoa</taxon>
        <taxon>Arthropoda</taxon>
        <taxon>Crustacea</taxon>
        <taxon>Multicrustacea</taxon>
        <taxon>Malacostraca</taxon>
        <taxon>Eumalacostraca</taxon>
        <taxon>Eucarida</taxon>
        <taxon>Decapoda</taxon>
        <taxon>Pleocyemata</taxon>
        <taxon>Brachyura</taxon>
        <taxon>Eubrachyura</taxon>
        <taxon>Majoidea</taxon>
        <taxon>Majidae</taxon>
        <taxon>Chionoecetes</taxon>
    </lineage>
</organism>